<dbReference type="GO" id="GO:0000156">
    <property type="term" value="F:phosphorelay response regulator activity"/>
    <property type="evidence" value="ECO:0007669"/>
    <property type="project" value="TreeGrafter"/>
</dbReference>
<feature type="DNA-binding region" description="OmpR/PhoB-type" evidence="7">
    <location>
        <begin position="135"/>
        <end position="232"/>
    </location>
</feature>
<feature type="domain" description="OmpR/PhoB-type" evidence="9">
    <location>
        <begin position="135"/>
        <end position="232"/>
    </location>
</feature>
<dbReference type="SMART" id="SM00862">
    <property type="entry name" value="Trans_reg_C"/>
    <property type="match status" value="1"/>
</dbReference>
<evidence type="ECO:0000313" key="10">
    <source>
        <dbReference type="EMBL" id="RYC23177.1"/>
    </source>
</evidence>
<keyword evidence="4 7" id="KW-0238">DNA-binding</keyword>
<evidence type="ECO:0000256" key="7">
    <source>
        <dbReference type="PROSITE-ProRule" id="PRU01091"/>
    </source>
</evidence>
<dbReference type="GO" id="GO:0006355">
    <property type="term" value="P:regulation of DNA-templated transcription"/>
    <property type="evidence" value="ECO:0007669"/>
    <property type="project" value="InterPro"/>
</dbReference>
<organism evidence="10 11">
    <name type="scientific">Ciceribacter ferrooxidans</name>
    <dbReference type="NCBI Taxonomy" id="2509717"/>
    <lineage>
        <taxon>Bacteria</taxon>
        <taxon>Pseudomonadati</taxon>
        <taxon>Pseudomonadota</taxon>
        <taxon>Alphaproteobacteria</taxon>
        <taxon>Hyphomicrobiales</taxon>
        <taxon>Rhizobiaceae</taxon>
        <taxon>Ciceribacter</taxon>
    </lineage>
</organism>
<dbReference type="PROSITE" id="PS50110">
    <property type="entry name" value="RESPONSE_REGULATORY"/>
    <property type="match status" value="1"/>
</dbReference>
<evidence type="ECO:0000256" key="4">
    <source>
        <dbReference type="ARBA" id="ARBA00023125"/>
    </source>
</evidence>
<evidence type="ECO:0000259" key="9">
    <source>
        <dbReference type="PROSITE" id="PS51755"/>
    </source>
</evidence>
<dbReference type="GO" id="GO:0032993">
    <property type="term" value="C:protein-DNA complex"/>
    <property type="evidence" value="ECO:0007669"/>
    <property type="project" value="TreeGrafter"/>
</dbReference>
<dbReference type="Pfam" id="PF00486">
    <property type="entry name" value="Trans_reg_C"/>
    <property type="match status" value="1"/>
</dbReference>
<feature type="modified residue" description="4-aspartylphosphate" evidence="6">
    <location>
        <position position="55"/>
    </location>
</feature>
<sequence length="239" mass="26590">MQSHGHVLIYTGNAELFRLLEYILETEGFSVRLCDDPGGLVTAIRAERPLAVLADCSGPRAEALSLCRRINDAGGGQLRVAAFAQAYWADIGRDLDALGVDMVICRPIEPRRLLRFLWDIRANLAAGSRPCVAPEQTFRHADVEMNLARVQVTRSGQTVSLSALQFRLLLQLMKMPEVVHSRDELIAVGWPPETEVEPRTVDIHIGHIRRALNKYGPDIIRTVRSVGYSLNMPPQSSRS</sequence>
<name>A0A4Q2TW05_9HYPH</name>
<reference evidence="10 11" key="1">
    <citation type="submission" date="2019-01" db="EMBL/GenBank/DDBJ databases">
        <authorList>
            <person name="Deng T."/>
        </authorList>
    </citation>
    <scope>NUCLEOTIDE SEQUENCE [LARGE SCALE GENOMIC DNA]</scope>
    <source>
        <strain evidence="10 11">F8825</strain>
    </source>
</reference>
<dbReference type="InterPro" id="IPR001867">
    <property type="entry name" value="OmpR/PhoB-type_DNA-bd"/>
</dbReference>
<evidence type="ECO:0000256" key="1">
    <source>
        <dbReference type="ARBA" id="ARBA00022553"/>
    </source>
</evidence>
<dbReference type="RefSeq" id="WP_129330790.1">
    <property type="nucleotide sequence ID" value="NZ_SDVB01000106.1"/>
</dbReference>
<evidence type="ECO:0000313" key="11">
    <source>
        <dbReference type="Proteomes" id="UP000291088"/>
    </source>
</evidence>
<proteinExistence type="predicted"/>
<dbReference type="InterPro" id="IPR036388">
    <property type="entry name" value="WH-like_DNA-bd_sf"/>
</dbReference>
<dbReference type="SUPFAM" id="SSF52172">
    <property type="entry name" value="CheY-like"/>
    <property type="match status" value="1"/>
</dbReference>
<evidence type="ECO:0000256" key="6">
    <source>
        <dbReference type="PROSITE-ProRule" id="PRU00169"/>
    </source>
</evidence>
<evidence type="ECO:0000256" key="5">
    <source>
        <dbReference type="ARBA" id="ARBA00023163"/>
    </source>
</evidence>
<dbReference type="GO" id="GO:0005829">
    <property type="term" value="C:cytosol"/>
    <property type="evidence" value="ECO:0007669"/>
    <property type="project" value="TreeGrafter"/>
</dbReference>
<dbReference type="Gene3D" id="3.40.50.2300">
    <property type="match status" value="1"/>
</dbReference>
<dbReference type="InterPro" id="IPR001789">
    <property type="entry name" value="Sig_transdc_resp-reg_receiver"/>
</dbReference>
<dbReference type="InterPro" id="IPR039420">
    <property type="entry name" value="WalR-like"/>
</dbReference>
<dbReference type="InterPro" id="IPR011006">
    <property type="entry name" value="CheY-like_superfamily"/>
</dbReference>
<dbReference type="AlphaFoldDB" id="A0A4Q2TW05"/>
<dbReference type="SUPFAM" id="SSF46894">
    <property type="entry name" value="C-terminal effector domain of the bipartite response regulators"/>
    <property type="match status" value="1"/>
</dbReference>
<keyword evidence="1 6" id="KW-0597">Phosphoprotein</keyword>
<feature type="domain" description="Response regulatory" evidence="8">
    <location>
        <begin position="6"/>
        <end position="121"/>
    </location>
</feature>
<keyword evidence="11" id="KW-1185">Reference proteome</keyword>
<keyword evidence="2" id="KW-0902">Two-component regulatory system</keyword>
<dbReference type="GO" id="GO:0000976">
    <property type="term" value="F:transcription cis-regulatory region binding"/>
    <property type="evidence" value="ECO:0007669"/>
    <property type="project" value="TreeGrafter"/>
</dbReference>
<dbReference type="EMBL" id="SDVB01000106">
    <property type="protein sequence ID" value="RYC23177.1"/>
    <property type="molecule type" value="Genomic_DNA"/>
</dbReference>
<dbReference type="Proteomes" id="UP000291088">
    <property type="component" value="Unassembled WGS sequence"/>
</dbReference>
<dbReference type="Gene3D" id="1.10.10.10">
    <property type="entry name" value="Winged helix-like DNA-binding domain superfamily/Winged helix DNA-binding domain"/>
    <property type="match status" value="1"/>
</dbReference>
<dbReference type="InterPro" id="IPR016032">
    <property type="entry name" value="Sig_transdc_resp-reg_C-effctor"/>
</dbReference>
<protein>
    <submittedName>
        <fullName evidence="10">Response regulator transcription factor</fullName>
    </submittedName>
</protein>
<dbReference type="PANTHER" id="PTHR48111:SF1">
    <property type="entry name" value="TWO-COMPONENT RESPONSE REGULATOR ORR33"/>
    <property type="match status" value="1"/>
</dbReference>
<keyword evidence="5" id="KW-0804">Transcription</keyword>
<dbReference type="CDD" id="cd00383">
    <property type="entry name" value="trans_reg_C"/>
    <property type="match status" value="1"/>
</dbReference>
<evidence type="ECO:0000259" key="8">
    <source>
        <dbReference type="PROSITE" id="PS50110"/>
    </source>
</evidence>
<accession>A0A4Q2TW05</accession>
<comment type="caution">
    <text evidence="10">The sequence shown here is derived from an EMBL/GenBank/DDBJ whole genome shotgun (WGS) entry which is preliminary data.</text>
</comment>
<keyword evidence="3" id="KW-0805">Transcription regulation</keyword>
<gene>
    <name evidence="10" type="ORF">EUU22_03490</name>
</gene>
<dbReference type="PROSITE" id="PS51755">
    <property type="entry name" value="OMPR_PHOB"/>
    <property type="match status" value="1"/>
</dbReference>
<evidence type="ECO:0000256" key="3">
    <source>
        <dbReference type="ARBA" id="ARBA00023015"/>
    </source>
</evidence>
<dbReference type="OrthoDB" id="8282559at2"/>
<dbReference type="PANTHER" id="PTHR48111">
    <property type="entry name" value="REGULATOR OF RPOS"/>
    <property type="match status" value="1"/>
</dbReference>
<evidence type="ECO:0000256" key="2">
    <source>
        <dbReference type="ARBA" id="ARBA00023012"/>
    </source>
</evidence>